<evidence type="ECO:0000256" key="1">
    <source>
        <dbReference type="SAM" id="MobiDB-lite"/>
    </source>
</evidence>
<feature type="region of interest" description="Disordered" evidence="1">
    <location>
        <begin position="201"/>
        <end position="256"/>
    </location>
</feature>
<feature type="compositionally biased region" description="Polar residues" evidence="1">
    <location>
        <begin position="208"/>
        <end position="221"/>
    </location>
</feature>
<reference evidence="2 3" key="1">
    <citation type="submission" date="2024-10" db="EMBL/GenBank/DDBJ databases">
        <authorList>
            <person name="Kim D."/>
        </authorList>
    </citation>
    <scope>NUCLEOTIDE SEQUENCE [LARGE SCALE GENOMIC DNA]</scope>
    <source>
        <strain evidence="2">BH-2024</strain>
    </source>
</reference>
<dbReference type="Proteomes" id="UP001620626">
    <property type="component" value="Unassembled WGS sequence"/>
</dbReference>
<evidence type="ECO:0000313" key="3">
    <source>
        <dbReference type="Proteomes" id="UP001620626"/>
    </source>
</evidence>
<organism evidence="2 3">
    <name type="scientific">Heterodera trifolii</name>
    <dbReference type="NCBI Taxonomy" id="157864"/>
    <lineage>
        <taxon>Eukaryota</taxon>
        <taxon>Metazoa</taxon>
        <taxon>Ecdysozoa</taxon>
        <taxon>Nematoda</taxon>
        <taxon>Chromadorea</taxon>
        <taxon>Rhabditida</taxon>
        <taxon>Tylenchina</taxon>
        <taxon>Tylenchomorpha</taxon>
        <taxon>Tylenchoidea</taxon>
        <taxon>Heteroderidae</taxon>
        <taxon>Heteroderinae</taxon>
        <taxon>Heterodera</taxon>
    </lineage>
</organism>
<proteinExistence type="predicted"/>
<protein>
    <submittedName>
        <fullName evidence="2">Uncharacterized protein</fullName>
    </submittedName>
</protein>
<dbReference type="AlphaFoldDB" id="A0ABD2MF56"/>
<sequence>MFGTDTCGVLLANAMASHMGRKEWPQLDKDELYSKQRIRFDEKFSWKGFGRRVDEAIAELFSVDHPPTEEMAQITAERRPRQNETVHVHINGQSKCHQQNGISDSNTDLERGIIPPSRRGTFSPQRVKFLSPNGTHLPLQTNGDEVPAIIDSKVSAFSAVLTNGHRNTALHRRHSEAKGKKNWAMTIFDEIQRDATTEGADEILHGNPSPTDGQQRQTDPNPKTMPPPAGRRARSEQRWNRDGGGPPSRRRSACDI</sequence>
<evidence type="ECO:0000313" key="2">
    <source>
        <dbReference type="EMBL" id="KAL3126086.1"/>
    </source>
</evidence>
<gene>
    <name evidence="2" type="ORF">niasHT_001725</name>
</gene>
<dbReference type="EMBL" id="JBICBT010000010">
    <property type="protein sequence ID" value="KAL3126086.1"/>
    <property type="molecule type" value="Genomic_DNA"/>
</dbReference>
<accession>A0ABD2MF56</accession>
<keyword evidence="3" id="KW-1185">Reference proteome</keyword>
<comment type="caution">
    <text evidence="2">The sequence shown here is derived from an EMBL/GenBank/DDBJ whole genome shotgun (WGS) entry which is preliminary data.</text>
</comment>
<name>A0ABD2MF56_9BILA</name>